<dbReference type="EMBL" id="SIHI01000045">
    <property type="protein sequence ID" value="TWT41459.1"/>
    <property type="molecule type" value="Genomic_DNA"/>
</dbReference>
<gene>
    <name evidence="1" type="ORF">KOR42_48120</name>
</gene>
<evidence type="ECO:0000313" key="1">
    <source>
        <dbReference type="EMBL" id="TWT41459.1"/>
    </source>
</evidence>
<keyword evidence="2" id="KW-1185">Reference proteome</keyword>
<dbReference type="Proteomes" id="UP000317243">
    <property type="component" value="Unassembled WGS sequence"/>
</dbReference>
<sequence>MIRKAQIVGWAGDISARSELPALVRGLIHATGRGISSIDFPAYESVSRPGFDGTLTCKYESPWIPSGMSKWELSVQRDVQRKANADFAKRTEATPTNVRQSSTFVFLTARDWGAKADWVEEKKSSTDWMEVKAYDADDLEQWIEQAPAIQAWFGEKLNLPVGDFFSHSSKWKSIQLSTSPQLAPEVFLSGRSQSRKRLNQWMLAPASIIIVVSPFPEDAIDFICATIEKMDSERKDSIASRLLYVDSPSAFKHAITREGIDYIVVDPLVQLNASDIGRSLEREISVAYARGPFELMKDEVVRLERIRQYQLSESLMNCGLPIFAAERIAQDCGGTTSLVKKKLASHSIPTDRMMVDPAQRNSLRPCLLFGGWESQNYNDRRAIQMISGVEYDQVELDCKQWASQSEPLMFTADNKWRLLSKGDVWSEHLRSITSATIQNAVSLVPKILLNVDGDSNFFAYGYSQTLRRQVAETIAFLGEFGDKLDSTARSLGLDSYATIVVRDSLRQCSTWKDWVSIGPFLPLLSEAAPSVFIEAVEADLATMEPSLKGLFSETRSNPLSNGCLYSGLLWALESLAWSPKFIMPVCKILLQLEGFYVPGRYGNSPMGSLTSILSIQTPQTMTTVNDRIAAIDQLTVDGKGQSWQLLIELLDSQNWVLRLTNARPDWREWALNWTGDPNSEDLETQIDSLSKKVANFVGSSFERWSDVLKILTVMPRNRIDELIDQMAKLPETLDSDDEKCLFRELILDFVSRHQSDVYENRKLNADDLESLLAIRRRLESKSLSASHAWLFSDRSVHYYNESDLDRANQKLADDRRSAVKEILLSEGLQGVIELAGQCALPFFVGVAISEVSGEQYTSSLISERLVDENFLQNLVYGFVTDRMQTASADWLAKTLAKHDNTAIKSLILAMLPFDASAWDVVDQEADTVKHNYWLIVKHWGCSTDVDSVARCSRELIAVGRSADAMDVICNAIHREVNLPVEVLFGPLESADMNSAFGQPSFGRHQITDYEIGMMLSALQDKDDVDEERLVALEWKYFRSFKYGYHGAPRTLFKRLSSDPKYYATLVSRTAKASREQLLSSCGHDENELALLENEVRRIASLLRMWTEIPGKTEGDSINYEELQSWVSQVRQTATELRCLDECDSRLGELFVNSPPDPDGKWPCQPVRTIMNQIATPHLSDGMVWGVRYSRGMVQRRNGGAQEHSLGDKYEMLAESIRIESVYISSILVRIAEEYRSEARLWDAREDWEY</sequence>
<evidence type="ECO:0000313" key="2">
    <source>
        <dbReference type="Proteomes" id="UP000317243"/>
    </source>
</evidence>
<name>A0A5C5VUY5_9PLAN</name>
<accession>A0A5C5VUY5</accession>
<protein>
    <submittedName>
        <fullName evidence="1">Uncharacterized protein</fullName>
    </submittedName>
</protein>
<organism evidence="1 2">
    <name type="scientific">Thalassoglobus neptunius</name>
    <dbReference type="NCBI Taxonomy" id="1938619"/>
    <lineage>
        <taxon>Bacteria</taxon>
        <taxon>Pseudomonadati</taxon>
        <taxon>Planctomycetota</taxon>
        <taxon>Planctomycetia</taxon>
        <taxon>Planctomycetales</taxon>
        <taxon>Planctomycetaceae</taxon>
        <taxon>Thalassoglobus</taxon>
    </lineage>
</organism>
<reference evidence="1 2" key="1">
    <citation type="submission" date="2019-02" db="EMBL/GenBank/DDBJ databases">
        <title>Deep-cultivation of Planctomycetes and their phenomic and genomic characterization uncovers novel biology.</title>
        <authorList>
            <person name="Wiegand S."/>
            <person name="Jogler M."/>
            <person name="Boedeker C."/>
            <person name="Pinto D."/>
            <person name="Vollmers J."/>
            <person name="Rivas-Marin E."/>
            <person name="Kohn T."/>
            <person name="Peeters S.H."/>
            <person name="Heuer A."/>
            <person name="Rast P."/>
            <person name="Oberbeckmann S."/>
            <person name="Bunk B."/>
            <person name="Jeske O."/>
            <person name="Meyerdierks A."/>
            <person name="Storesund J.E."/>
            <person name="Kallscheuer N."/>
            <person name="Luecker S."/>
            <person name="Lage O.M."/>
            <person name="Pohl T."/>
            <person name="Merkel B.J."/>
            <person name="Hornburger P."/>
            <person name="Mueller R.-W."/>
            <person name="Bruemmer F."/>
            <person name="Labrenz M."/>
            <person name="Spormann A.M."/>
            <person name="Op Den Camp H."/>
            <person name="Overmann J."/>
            <person name="Amann R."/>
            <person name="Jetten M.S.M."/>
            <person name="Mascher T."/>
            <person name="Medema M.H."/>
            <person name="Devos D.P."/>
            <person name="Kaster A.-K."/>
            <person name="Ovreas L."/>
            <person name="Rohde M."/>
            <person name="Galperin M.Y."/>
            <person name="Jogler C."/>
        </authorList>
    </citation>
    <scope>NUCLEOTIDE SEQUENCE [LARGE SCALE GENOMIC DNA]</scope>
    <source>
        <strain evidence="1 2">KOR42</strain>
    </source>
</reference>
<proteinExistence type="predicted"/>
<comment type="caution">
    <text evidence="1">The sequence shown here is derived from an EMBL/GenBank/DDBJ whole genome shotgun (WGS) entry which is preliminary data.</text>
</comment>
<dbReference type="AlphaFoldDB" id="A0A5C5VUY5"/>